<dbReference type="AlphaFoldDB" id="A0A662YQJ7"/>
<sequence>MRVFGKALAVIAARRFQRLGKASRYLFSWAHGFQELPGLTVFMGGAKPTQLSRNPRAQSASHILVSAAQNSFSKLMDQLSVEMHNGSGESAKSIKEGNPGEVAGTWAAQIEFKDIKAGMPATVPMKSLFKIKRELRRKDQSLRQLGKHLSQLEQDKLRLEESIRDAERALRMAANFHRSKDFIAGYMKSVEGSVKEVSERLSLSWTAAAKNDFTLQVPKYLETFGAEGLKGEPEVVACQNYIVSFMDLYQLACSKISTLKTELSSHQQHIAALKSELQTACLRENEEFTPVD</sequence>
<organism evidence="2 3">
    <name type="scientific">Acipenser ruthenus</name>
    <name type="common">Sterlet sturgeon</name>
    <dbReference type="NCBI Taxonomy" id="7906"/>
    <lineage>
        <taxon>Eukaryota</taxon>
        <taxon>Metazoa</taxon>
        <taxon>Chordata</taxon>
        <taxon>Craniata</taxon>
        <taxon>Vertebrata</taxon>
        <taxon>Euteleostomi</taxon>
        <taxon>Actinopterygii</taxon>
        <taxon>Chondrostei</taxon>
        <taxon>Acipenseriformes</taxon>
        <taxon>Acipenseridae</taxon>
        <taxon>Acipenser</taxon>
    </lineage>
</organism>
<feature type="coiled-coil region" evidence="1">
    <location>
        <begin position="135"/>
        <end position="169"/>
    </location>
</feature>
<keyword evidence="1" id="KW-0175">Coiled coil</keyword>
<evidence type="ECO:0000313" key="2">
    <source>
        <dbReference type="EMBL" id="RXM98884.1"/>
    </source>
</evidence>
<gene>
    <name evidence="2" type="ORF">EOD39_12502</name>
</gene>
<comment type="caution">
    <text evidence="2">The sequence shown here is derived from an EMBL/GenBank/DDBJ whole genome shotgun (WGS) entry which is preliminary data.</text>
</comment>
<evidence type="ECO:0000256" key="1">
    <source>
        <dbReference type="SAM" id="Coils"/>
    </source>
</evidence>
<keyword evidence="3" id="KW-1185">Reference proteome</keyword>
<dbReference type="PANTHER" id="PTHR37476:SF1">
    <property type="entry name" value="COILED-COIL DOMAIN-CONTAINING PROTEIN 171"/>
    <property type="match status" value="1"/>
</dbReference>
<dbReference type="PANTHER" id="PTHR37476">
    <property type="entry name" value="COILED-COIL DOMAIN-CONTAINING PROTEIN 171"/>
    <property type="match status" value="1"/>
</dbReference>
<name>A0A662YQJ7_ACIRT</name>
<dbReference type="Proteomes" id="UP000289886">
    <property type="component" value="Unassembled WGS sequence"/>
</dbReference>
<reference evidence="2 3" key="1">
    <citation type="submission" date="2019-01" db="EMBL/GenBank/DDBJ databases">
        <title>Draft Genome and Complete Hox-Cluster Characterization of the Sterlet Sturgeon (Acipenser ruthenus).</title>
        <authorList>
            <person name="Wei Q."/>
        </authorList>
    </citation>
    <scope>NUCLEOTIDE SEQUENCE [LARGE SCALE GENOMIC DNA]</scope>
    <source>
        <strain evidence="2">WHYD16114868_AA</strain>
        <tissue evidence="2">Blood</tissue>
    </source>
</reference>
<protein>
    <submittedName>
        <fullName evidence="2">Coiled-coil domain-containing protein 171</fullName>
    </submittedName>
</protein>
<accession>A0A662YQJ7</accession>
<evidence type="ECO:0000313" key="3">
    <source>
        <dbReference type="Proteomes" id="UP000289886"/>
    </source>
</evidence>
<dbReference type="EMBL" id="SCEB01000531">
    <property type="protein sequence ID" value="RXM98884.1"/>
    <property type="molecule type" value="Genomic_DNA"/>
</dbReference>
<proteinExistence type="predicted"/>